<dbReference type="PANTHER" id="PTHR42878">
    <property type="entry name" value="TWO-COMPONENT HISTIDINE KINASE"/>
    <property type="match status" value="1"/>
</dbReference>
<organism evidence="14 15">
    <name type="scientific">Chryseolinea lacunae</name>
    <dbReference type="NCBI Taxonomy" id="2801331"/>
    <lineage>
        <taxon>Bacteria</taxon>
        <taxon>Pseudomonadati</taxon>
        <taxon>Bacteroidota</taxon>
        <taxon>Cytophagia</taxon>
        <taxon>Cytophagales</taxon>
        <taxon>Fulvivirgaceae</taxon>
        <taxon>Chryseolinea</taxon>
    </lineage>
</organism>
<dbReference type="InterPro" id="IPR050351">
    <property type="entry name" value="BphY/WalK/GraS-like"/>
</dbReference>
<proteinExistence type="predicted"/>
<evidence type="ECO:0000256" key="5">
    <source>
        <dbReference type="ARBA" id="ARBA00022679"/>
    </source>
</evidence>
<evidence type="ECO:0000259" key="12">
    <source>
        <dbReference type="PROSITE" id="PS50109"/>
    </source>
</evidence>
<keyword evidence="6" id="KW-0547">Nucleotide-binding</keyword>
<feature type="domain" description="Histidine kinase" evidence="12">
    <location>
        <begin position="381"/>
        <end position="592"/>
    </location>
</feature>
<dbReference type="PROSITE" id="PS50885">
    <property type="entry name" value="HAMP"/>
    <property type="match status" value="1"/>
</dbReference>
<evidence type="ECO:0000256" key="8">
    <source>
        <dbReference type="ARBA" id="ARBA00022840"/>
    </source>
</evidence>
<comment type="subcellular location">
    <subcellularLocation>
        <location evidence="2">Membrane</location>
    </subcellularLocation>
</comment>
<dbReference type="EC" id="2.7.13.3" evidence="3"/>
<evidence type="ECO:0000256" key="10">
    <source>
        <dbReference type="SAM" id="Coils"/>
    </source>
</evidence>
<keyword evidence="11" id="KW-0812">Transmembrane</keyword>
<dbReference type="InterPro" id="IPR036890">
    <property type="entry name" value="HATPase_C_sf"/>
</dbReference>
<keyword evidence="11" id="KW-0472">Membrane</keyword>
<dbReference type="Gene3D" id="6.10.340.10">
    <property type="match status" value="1"/>
</dbReference>
<protein>
    <recommendedName>
        <fullName evidence="3">histidine kinase</fullName>
        <ecNumber evidence="3">2.7.13.3</ecNumber>
    </recommendedName>
</protein>
<dbReference type="CDD" id="cd00075">
    <property type="entry name" value="HATPase"/>
    <property type="match status" value="1"/>
</dbReference>
<evidence type="ECO:0000259" key="13">
    <source>
        <dbReference type="PROSITE" id="PS50885"/>
    </source>
</evidence>
<dbReference type="Proteomes" id="UP000613030">
    <property type="component" value="Unassembled WGS sequence"/>
</dbReference>
<dbReference type="SMART" id="SM00388">
    <property type="entry name" value="HisKA"/>
    <property type="match status" value="1"/>
</dbReference>
<keyword evidence="4" id="KW-0597">Phosphoprotein</keyword>
<keyword evidence="5" id="KW-0808">Transferase</keyword>
<feature type="transmembrane region" description="Helical" evidence="11">
    <location>
        <begin position="274"/>
        <end position="296"/>
    </location>
</feature>
<dbReference type="SUPFAM" id="SSF47384">
    <property type="entry name" value="Homodimeric domain of signal transducing histidine kinase"/>
    <property type="match status" value="1"/>
</dbReference>
<feature type="transmembrane region" description="Helical" evidence="11">
    <location>
        <begin position="12"/>
        <end position="34"/>
    </location>
</feature>
<gene>
    <name evidence="14" type="ORF">JI741_26500</name>
</gene>
<dbReference type="PROSITE" id="PS50109">
    <property type="entry name" value="HIS_KIN"/>
    <property type="match status" value="1"/>
</dbReference>
<evidence type="ECO:0000256" key="9">
    <source>
        <dbReference type="ARBA" id="ARBA00023012"/>
    </source>
</evidence>
<dbReference type="InterPro" id="IPR003661">
    <property type="entry name" value="HisK_dim/P_dom"/>
</dbReference>
<dbReference type="PANTHER" id="PTHR42878:SF7">
    <property type="entry name" value="SENSOR HISTIDINE KINASE GLRK"/>
    <property type="match status" value="1"/>
</dbReference>
<dbReference type="InterPro" id="IPR003594">
    <property type="entry name" value="HATPase_dom"/>
</dbReference>
<dbReference type="Gene3D" id="1.10.287.130">
    <property type="match status" value="1"/>
</dbReference>
<dbReference type="EMBL" id="JAERRB010000012">
    <property type="protein sequence ID" value="MBL0744812.1"/>
    <property type="molecule type" value="Genomic_DNA"/>
</dbReference>
<evidence type="ECO:0000256" key="3">
    <source>
        <dbReference type="ARBA" id="ARBA00012438"/>
    </source>
</evidence>
<evidence type="ECO:0000256" key="7">
    <source>
        <dbReference type="ARBA" id="ARBA00022777"/>
    </source>
</evidence>
<dbReference type="InterPro" id="IPR036097">
    <property type="entry name" value="HisK_dim/P_sf"/>
</dbReference>
<name>A0ABS1KZW6_9BACT</name>
<feature type="domain" description="HAMP" evidence="13">
    <location>
        <begin position="297"/>
        <end position="352"/>
    </location>
</feature>
<keyword evidence="7 14" id="KW-0418">Kinase</keyword>
<keyword evidence="10" id="KW-0175">Coiled coil</keyword>
<feature type="coiled-coil region" evidence="10">
    <location>
        <begin position="344"/>
        <end position="374"/>
    </location>
</feature>
<keyword evidence="15" id="KW-1185">Reference proteome</keyword>
<dbReference type="InterPro" id="IPR005467">
    <property type="entry name" value="His_kinase_dom"/>
</dbReference>
<comment type="caution">
    <text evidence="14">The sequence shown here is derived from an EMBL/GenBank/DDBJ whole genome shotgun (WGS) entry which is preliminary data.</text>
</comment>
<comment type="catalytic activity">
    <reaction evidence="1">
        <text>ATP + protein L-histidine = ADP + protein N-phospho-L-histidine.</text>
        <dbReference type="EC" id="2.7.13.3"/>
    </reaction>
</comment>
<dbReference type="PRINTS" id="PR00344">
    <property type="entry name" value="BCTRLSENSOR"/>
</dbReference>
<evidence type="ECO:0000256" key="11">
    <source>
        <dbReference type="SAM" id="Phobius"/>
    </source>
</evidence>
<dbReference type="Pfam" id="PF02518">
    <property type="entry name" value="HATPase_c"/>
    <property type="match status" value="1"/>
</dbReference>
<keyword evidence="9" id="KW-0902">Two-component regulatory system</keyword>
<evidence type="ECO:0000256" key="2">
    <source>
        <dbReference type="ARBA" id="ARBA00004370"/>
    </source>
</evidence>
<evidence type="ECO:0000313" key="15">
    <source>
        <dbReference type="Proteomes" id="UP000613030"/>
    </source>
</evidence>
<dbReference type="InterPro" id="IPR003660">
    <property type="entry name" value="HAMP_dom"/>
</dbReference>
<evidence type="ECO:0000313" key="14">
    <source>
        <dbReference type="EMBL" id="MBL0744812.1"/>
    </source>
</evidence>
<sequence>MLWTIDTIGKRLFLAFSILALNVVIISALSYHYLARNKSIYDLTKKIENERTQIQRLLKLDLDFLRFETINQEFYRTSQSNILQERDSVFDLILQENILLSNTLAELSPEVHSLFDSINHVLKTYNGTFVAIKDKIIYRGFKDYGVEGRMRKFAHELEKHTEDISMVEVLSLRRHEKDYFLRKEKSYKRQFNHLADSLRVKLSESSGSSFVIHLLESYKENFNQLATLDEEIGLVPTQGLLGRLNALTNNISTKLTTISTLSDDHANRLIHESLISYIILGIASIIISLALTYVTASRLTRPIKKLSHSISKYMVTQGLNEDELKEPGVTNEMGNLSGAFIKMTRKLKAQFDEIQRKSQLLEKRNIELNRLNEELDRFIYSSAHDLKSPLSSMAGLVHLAEREMHVPEHSHYFEKMRSSIDKMEGFIRDITDYAKNKRQQIKPEKVSVQSILADIFQGLQFIPHAERIDKIVETSGGEFHTDKTRLEIILKNLLSNAVRYADLEKVRPFIRVEVTIQAEGAVVRIEDNGIGIADVHIYKIFEMFYRASDNAKGSGIGLFLVRESVKMLRGTIAVESVLNQGTTFTLSLPNLKQVNVNQLPESEPIKFLTAS</sequence>
<keyword evidence="8" id="KW-0067">ATP-binding</keyword>
<dbReference type="GO" id="GO:0016301">
    <property type="term" value="F:kinase activity"/>
    <property type="evidence" value="ECO:0007669"/>
    <property type="project" value="UniProtKB-KW"/>
</dbReference>
<evidence type="ECO:0000256" key="1">
    <source>
        <dbReference type="ARBA" id="ARBA00000085"/>
    </source>
</evidence>
<dbReference type="RefSeq" id="WP_202014718.1">
    <property type="nucleotide sequence ID" value="NZ_JAERRB010000012.1"/>
</dbReference>
<dbReference type="SMART" id="SM00387">
    <property type="entry name" value="HATPase_c"/>
    <property type="match status" value="1"/>
</dbReference>
<dbReference type="InterPro" id="IPR004358">
    <property type="entry name" value="Sig_transdc_His_kin-like_C"/>
</dbReference>
<reference evidence="14 15" key="1">
    <citation type="submission" date="2021-01" db="EMBL/GenBank/DDBJ databases">
        <title>Chryseolinea sp. Jin1 Genome sequencing and assembly.</title>
        <authorList>
            <person name="Kim I."/>
        </authorList>
    </citation>
    <scope>NUCLEOTIDE SEQUENCE [LARGE SCALE GENOMIC DNA]</scope>
    <source>
        <strain evidence="14 15">Jin1</strain>
    </source>
</reference>
<accession>A0ABS1KZW6</accession>
<keyword evidence="11" id="KW-1133">Transmembrane helix</keyword>
<evidence type="ECO:0000256" key="6">
    <source>
        <dbReference type="ARBA" id="ARBA00022741"/>
    </source>
</evidence>
<dbReference type="Pfam" id="PF00512">
    <property type="entry name" value="HisKA"/>
    <property type="match status" value="1"/>
</dbReference>
<dbReference type="CDD" id="cd00082">
    <property type="entry name" value="HisKA"/>
    <property type="match status" value="1"/>
</dbReference>
<dbReference type="Gene3D" id="3.30.565.10">
    <property type="entry name" value="Histidine kinase-like ATPase, C-terminal domain"/>
    <property type="match status" value="1"/>
</dbReference>
<evidence type="ECO:0000256" key="4">
    <source>
        <dbReference type="ARBA" id="ARBA00022553"/>
    </source>
</evidence>
<dbReference type="SUPFAM" id="SSF55874">
    <property type="entry name" value="ATPase domain of HSP90 chaperone/DNA topoisomerase II/histidine kinase"/>
    <property type="match status" value="1"/>
</dbReference>